<organism evidence="5 6">
    <name type="scientific">Pararhizobium antarcticum</name>
    <dbReference type="NCBI Taxonomy" id="1798805"/>
    <lineage>
        <taxon>Bacteria</taxon>
        <taxon>Pseudomonadati</taxon>
        <taxon>Pseudomonadota</taxon>
        <taxon>Alphaproteobacteria</taxon>
        <taxon>Hyphomicrobiales</taxon>
        <taxon>Rhizobiaceae</taxon>
        <taxon>Rhizobium/Agrobacterium group</taxon>
        <taxon>Pararhizobium</taxon>
    </lineage>
</organism>
<name>A0A657LUB2_9HYPH</name>
<keyword evidence="2" id="KW-0227">DNA damage</keyword>
<evidence type="ECO:0000313" key="6">
    <source>
        <dbReference type="Proteomes" id="UP000182661"/>
    </source>
</evidence>
<dbReference type="AlphaFoldDB" id="A0A657LUB2"/>
<gene>
    <name evidence="5" type="ORF">AX760_16770</name>
</gene>
<accession>A0A657LUB2</accession>
<sequence length="248" mass="27829">MPTTEDIKLLFAEFRRDAINWRAQSLTREGDKALALAYIDARDVMDRLDEVCGAENWQDRYEFHGARTICYLSIRVDGEWVTKADGAGDSDVEAEKGAISDALKRAAVKWGIGRYLYAIPAPWVPCQSIDYKGKKQWKKWNDDPWKHVRGAHPQKAADKTTTPAKQTAADQKSLSDLISSMRENKTTAELKSWWIDADCKAARAKLSDGQYKTLKADFGVYGASLAENRFPGDIPMTDAEASRHPLNS</sequence>
<dbReference type="EMBL" id="LSRP01000082">
    <property type="protein sequence ID" value="OJF97613.1"/>
    <property type="molecule type" value="Genomic_DNA"/>
</dbReference>
<dbReference type="OrthoDB" id="3525196at2"/>
<comment type="similarity">
    <text evidence="1">Belongs to the RAD52 family.</text>
</comment>
<keyword evidence="6" id="KW-1185">Reference proteome</keyword>
<evidence type="ECO:0000256" key="1">
    <source>
        <dbReference type="ARBA" id="ARBA00006638"/>
    </source>
</evidence>
<evidence type="ECO:0000256" key="4">
    <source>
        <dbReference type="SAM" id="MobiDB-lite"/>
    </source>
</evidence>
<protein>
    <submittedName>
        <fullName evidence="5">Uncharacterized protein</fullName>
    </submittedName>
</protein>
<comment type="caution">
    <text evidence="5">The sequence shown here is derived from an EMBL/GenBank/DDBJ whole genome shotgun (WGS) entry which is preliminary data.</text>
</comment>
<dbReference type="Pfam" id="PF04098">
    <property type="entry name" value="Rad52_Rad22"/>
    <property type="match status" value="2"/>
</dbReference>
<feature type="region of interest" description="Disordered" evidence="4">
    <location>
        <begin position="151"/>
        <end position="173"/>
    </location>
</feature>
<evidence type="ECO:0000256" key="3">
    <source>
        <dbReference type="ARBA" id="ARBA00023204"/>
    </source>
</evidence>
<evidence type="ECO:0000256" key="2">
    <source>
        <dbReference type="ARBA" id="ARBA00022763"/>
    </source>
</evidence>
<dbReference type="RefSeq" id="WP_071832986.1">
    <property type="nucleotide sequence ID" value="NZ_LSRP01000082.1"/>
</dbReference>
<dbReference type="Proteomes" id="UP000182661">
    <property type="component" value="Unassembled WGS sequence"/>
</dbReference>
<feature type="compositionally biased region" description="Polar residues" evidence="4">
    <location>
        <begin position="159"/>
        <end position="173"/>
    </location>
</feature>
<dbReference type="GO" id="GO:0006281">
    <property type="term" value="P:DNA repair"/>
    <property type="evidence" value="ECO:0007669"/>
    <property type="project" value="UniProtKB-KW"/>
</dbReference>
<proteinExistence type="inferred from homology"/>
<reference evidence="5 6" key="1">
    <citation type="submission" date="2016-02" db="EMBL/GenBank/DDBJ databases">
        <title>Genome sequencing of a beta-galactosidase producing bacteria Rhizobium sp. 59.</title>
        <authorList>
            <person name="Wang D."/>
            <person name="Kot W."/>
            <person name="Qin Y."/>
            <person name="Hansen L."/>
            <person name="Naqvi K."/>
            <person name="Rensing C."/>
        </authorList>
    </citation>
    <scope>NUCLEOTIDE SEQUENCE [LARGE SCALE GENOMIC DNA]</scope>
    <source>
        <strain evidence="5 6">59</strain>
    </source>
</reference>
<keyword evidence="3" id="KW-0234">DNA repair</keyword>
<dbReference type="InterPro" id="IPR041247">
    <property type="entry name" value="Rad52_fam"/>
</dbReference>
<evidence type="ECO:0000313" key="5">
    <source>
        <dbReference type="EMBL" id="OJF97613.1"/>
    </source>
</evidence>